<sequence>MSQNLNMEEDSKPPLTDLILSLEQATIMAKQLPAATDPTHHLQIYSFLHQAHNRLSSFLSNSQLHAIASAPPLPPAENSLSSATGAGATAAAAMVGENSGGGEPMQVGDDDEEEENNYKTSIDKVEERMRDCFIKNKRPKRPLSPSSVAVAEEKRLSEDGFVGGVNGFDPHWSKLRALDLVYQFHG</sequence>
<feature type="region of interest" description="Disordered" evidence="1">
    <location>
        <begin position="74"/>
        <end position="117"/>
    </location>
</feature>
<dbReference type="PANTHER" id="PTHR37697">
    <property type="entry name" value="AP2-LIKE ETHYLENE-RESPONSIVE TRANSCRIPTION FACTOR SNZ"/>
    <property type="match status" value="1"/>
</dbReference>
<organism evidence="2 3">
    <name type="scientific">Acer yangbiense</name>
    <dbReference type="NCBI Taxonomy" id="1000413"/>
    <lineage>
        <taxon>Eukaryota</taxon>
        <taxon>Viridiplantae</taxon>
        <taxon>Streptophyta</taxon>
        <taxon>Embryophyta</taxon>
        <taxon>Tracheophyta</taxon>
        <taxon>Spermatophyta</taxon>
        <taxon>Magnoliopsida</taxon>
        <taxon>eudicotyledons</taxon>
        <taxon>Gunneridae</taxon>
        <taxon>Pentapetalae</taxon>
        <taxon>rosids</taxon>
        <taxon>malvids</taxon>
        <taxon>Sapindales</taxon>
        <taxon>Sapindaceae</taxon>
        <taxon>Hippocastanoideae</taxon>
        <taxon>Acereae</taxon>
        <taxon>Acer</taxon>
    </lineage>
</organism>
<dbReference type="OrthoDB" id="672370at2759"/>
<gene>
    <name evidence="2" type="ORF">EZV62_009780</name>
</gene>
<name>A0A5C7I268_9ROSI</name>
<reference evidence="3" key="1">
    <citation type="journal article" date="2019" name="Gigascience">
        <title>De novo genome assembly of the endangered Acer yangbiense, a plant species with extremely small populations endemic to Yunnan Province, China.</title>
        <authorList>
            <person name="Yang J."/>
            <person name="Wariss H.M."/>
            <person name="Tao L."/>
            <person name="Zhang R."/>
            <person name="Yun Q."/>
            <person name="Hollingsworth P."/>
            <person name="Dao Z."/>
            <person name="Luo G."/>
            <person name="Guo H."/>
            <person name="Ma Y."/>
            <person name="Sun W."/>
        </authorList>
    </citation>
    <scope>NUCLEOTIDE SEQUENCE [LARGE SCALE GENOMIC DNA]</scope>
    <source>
        <strain evidence="3">cv. Malutang</strain>
    </source>
</reference>
<evidence type="ECO:0000313" key="2">
    <source>
        <dbReference type="EMBL" id="TXG62786.1"/>
    </source>
</evidence>
<comment type="caution">
    <text evidence="2">The sequence shown here is derived from an EMBL/GenBank/DDBJ whole genome shotgun (WGS) entry which is preliminary data.</text>
</comment>
<dbReference type="PANTHER" id="PTHR37697:SF2">
    <property type="entry name" value="AP2-LIKE ETHYLENE-RESPONSIVE TRANSCRIPTION FACTOR SNZ"/>
    <property type="match status" value="1"/>
</dbReference>
<dbReference type="AlphaFoldDB" id="A0A5C7I268"/>
<feature type="compositionally biased region" description="Low complexity" evidence="1">
    <location>
        <begin position="83"/>
        <end position="93"/>
    </location>
</feature>
<keyword evidence="3" id="KW-1185">Reference proteome</keyword>
<accession>A0A5C7I268</accession>
<dbReference type="Proteomes" id="UP000323000">
    <property type="component" value="Chromosome 4"/>
</dbReference>
<proteinExistence type="predicted"/>
<evidence type="ECO:0000256" key="1">
    <source>
        <dbReference type="SAM" id="MobiDB-lite"/>
    </source>
</evidence>
<evidence type="ECO:0000313" key="3">
    <source>
        <dbReference type="Proteomes" id="UP000323000"/>
    </source>
</evidence>
<dbReference type="EMBL" id="VAHF01000004">
    <property type="protein sequence ID" value="TXG62786.1"/>
    <property type="molecule type" value="Genomic_DNA"/>
</dbReference>
<protein>
    <submittedName>
        <fullName evidence="2">Uncharacterized protein</fullName>
    </submittedName>
</protein>